<feature type="transmembrane region" description="Helical" evidence="5">
    <location>
        <begin position="23"/>
        <end position="45"/>
    </location>
</feature>
<accession>A0A0M0BSI3</accession>
<keyword evidence="5" id="KW-0813">Transport</keyword>
<dbReference type="PANTHER" id="PTHR30371:SF0">
    <property type="entry name" value="SEC-INDEPENDENT PROTEIN TRANSLOCASE PROTEIN TATC, CHLOROPLASTIC-RELATED"/>
    <property type="match status" value="1"/>
</dbReference>
<feature type="transmembrane region" description="Helical" evidence="5">
    <location>
        <begin position="207"/>
        <end position="224"/>
    </location>
</feature>
<dbReference type="PRINTS" id="PR01840">
    <property type="entry name" value="TATCFAMILY"/>
</dbReference>
<dbReference type="EMBL" id="LFWZ01000002">
    <property type="protein sequence ID" value="KON31537.1"/>
    <property type="molecule type" value="Genomic_DNA"/>
</dbReference>
<keyword evidence="5" id="KW-0653">Protein transport</keyword>
<dbReference type="PANTHER" id="PTHR30371">
    <property type="entry name" value="SEC-INDEPENDENT PROTEIN TRANSLOCASE PROTEIN TATC"/>
    <property type="match status" value="1"/>
</dbReference>
<comment type="caution">
    <text evidence="6">The sequence shown here is derived from an EMBL/GenBank/DDBJ whole genome shotgun (WGS) entry which is preliminary data.</text>
</comment>
<dbReference type="AlphaFoldDB" id="A0A0M0BSI3"/>
<dbReference type="GO" id="GO:0009977">
    <property type="term" value="F:proton motive force dependent protein transmembrane transporter activity"/>
    <property type="evidence" value="ECO:0007669"/>
    <property type="project" value="TreeGrafter"/>
</dbReference>
<feature type="transmembrane region" description="Helical" evidence="5">
    <location>
        <begin position="83"/>
        <end position="104"/>
    </location>
</feature>
<evidence type="ECO:0000256" key="3">
    <source>
        <dbReference type="ARBA" id="ARBA00022989"/>
    </source>
</evidence>
<feature type="transmembrane region" description="Helical" evidence="5">
    <location>
        <begin position="125"/>
        <end position="153"/>
    </location>
</feature>
<dbReference type="Pfam" id="PF00902">
    <property type="entry name" value="TatC"/>
    <property type="match status" value="1"/>
</dbReference>
<keyword evidence="2 5" id="KW-0812">Transmembrane</keyword>
<dbReference type="InterPro" id="IPR002033">
    <property type="entry name" value="TatC"/>
</dbReference>
<organism evidence="6 7">
    <name type="scientific">miscellaneous Crenarchaeota group-15 archaeon DG-45</name>
    <dbReference type="NCBI Taxonomy" id="1685127"/>
    <lineage>
        <taxon>Archaea</taxon>
        <taxon>Candidatus Bathyarchaeota</taxon>
        <taxon>MCG-15</taxon>
    </lineage>
</organism>
<comment type="caution">
    <text evidence="5">Lacks conserved residue(s) required for the propagation of feature annotation.</text>
</comment>
<reference evidence="6 7" key="1">
    <citation type="submission" date="2015-06" db="EMBL/GenBank/DDBJ databases">
        <title>New insights into the roles of widespread benthic archaea in carbon and nitrogen cycling.</title>
        <authorList>
            <person name="Lazar C.S."/>
            <person name="Baker B.J."/>
            <person name="Seitz K.W."/>
            <person name="Hyde A.S."/>
            <person name="Dick G.J."/>
            <person name="Hinrichs K.-U."/>
            <person name="Teske A.P."/>
        </authorList>
    </citation>
    <scope>NUCLEOTIDE SEQUENCE [LARGE SCALE GENOMIC DNA]</scope>
    <source>
        <strain evidence="6">DG-45</strain>
    </source>
</reference>
<dbReference type="GO" id="GO:0033281">
    <property type="term" value="C:TAT protein transport complex"/>
    <property type="evidence" value="ECO:0007669"/>
    <property type="project" value="UniProtKB-UniRule"/>
</dbReference>
<gene>
    <name evidence="5" type="primary">tatC</name>
    <name evidence="6" type="ORF">AC482_00260</name>
</gene>
<keyword evidence="4 5" id="KW-0472">Membrane</keyword>
<sequence length="278" mass="31816">MSDDEELPIWDHLDELARRLRRILVSVAVATIVMASLPADLARIAKLDFSNYRPMISIVMEAIQDNLLPEGVNLIAFTWLDTFYIYVIVAIALGTLISLPVIAYEIYQFVSPAMFSQERRYVFSFVTVFSILFLVGAVYAYFILLPITFKILLRFVNQTRIAPFFSVRDFFNIVAFGILGSGLFYTFPLLIFLLVKIDLVDVQTLRENRKQIFVGLLIVTAVITPDPTPFSMLLMVVPFYILYELTIQVVSRIKRDEKIGDEIEVGVEASKRILKKYS</sequence>
<comment type="similarity">
    <text evidence="5">Belongs to the TatC family.</text>
</comment>
<comment type="function">
    <text evidence="5">Part of the twin-arginine translocation (Tat) system that transports large folded proteins containing a characteristic twin-arginine motif in their signal peptide across membranes.</text>
</comment>
<evidence type="ECO:0000313" key="6">
    <source>
        <dbReference type="EMBL" id="KON31537.1"/>
    </source>
</evidence>
<keyword evidence="5" id="KW-1003">Cell membrane</keyword>
<protein>
    <recommendedName>
        <fullName evidence="5">Sec-independent protein translocase protein TatC</fullName>
    </recommendedName>
</protein>
<comment type="subcellular location">
    <subcellularLocation>
        <location evidence="5">Cell membrane</location>
        <topology evidence="5">Multi-pass membrane protein</topology>
    </subcellularLocation>
    <subcellularLocation>
        <location evidence="1">Membrane</location>
        <topology evidence="1">Multi-pass membrane protein</topology>
    </subcellularLocation>
</comment>
<name>A0A0M0BSI3_9ARCH</name>
<dbReference type="GO" id="GO:0043953">
    <property type="term" value="P:protein transport by the Tat complex"/>
    <property type="evidence" value="ECO:0007669"/>
    <property type="project" value="UniProtKB-UniRule"/>
</dbReference>
<evidence type="ECO:0000256" key="2">
    <source>
        <dbReference type="ARBA" id="ARBA00022692"/>
    </source>
</evidence>
<evidence type="ECO:0000313" key="7">
    <source>
        <dbReference type="Proteomes" id="UP000037210"/>
    </source>
</evidence>
<dbReference type="NCBIfam" id="TIGR00945">
    <property type="entry name" value="tatC"/>
    <property type="match status" value="1"/>
</dbReference>
<dbReference type="Proteomes" id="UP000037210">
    <property type="component" value="Unassembled WGS sequence"/>
</dbReference>
<evidence type="ECO:0000256" key="4">
    <source>
        <dbReference type="ARBA" id="ARBA00023136"/>
    </source>
</evidence>
<evidence type="ECO:0000256" key="5">
    <source>
        <dbReference type="HAMAP-Rule" id="MF_00902"/>
    </source>
</evidence>
<comment type="subunit">
    <text evidence="5">Forms a complex with TatA.</text>
</comment>
<keyword evidence="3 5" id="KW-1133">Transmembrane helix</keyword>
<dbReference type="GO" id="GO:0065002">
    <property type="term" value="P:intracellular protein transmembrane transport"/>
    <property type="evidence" value="ECO:0007669"/>
    <property type="project" value="TreeGrafter"/>
</dbReference>
<evidence type="ECO:0000256" key="1">
    <source>
        <dbReference type="ARBA" id="ARBA00004141"/>
    </source>
</evidence>
<keyword evidence="5" id="KW-0811">Translocation</keyword>
<dbReference type="HAMAP" id="MF_00902">
    <property type="entry name" value="TatC"/>
    <property type="match status" value="1"/>
</dbReference>
<proteinExistence type="inferred from homology"/>
<feature type="transmembrane region" description="Helical" evidence="5">
    <location>
        <begin position="173"/>
        <end position="195"/>
    </location>
</feature>